<reference evidence="2 3" key="1">
    <citation type="submission" date="2015-09" db="EMBL/GenBank/DDBJ databases">
        <title>Draft genome of the scarab beetle Oryctes borbonicus.</title>
        <authorList>
            <person name="Meyer J.M."/>
            <person name="Markov G.V."/>
            <person name="Baskaran P."/>
            <person name="Herrmann M."/>
            <person name="Sommer R.J."/>
            <person name="Roedelsperger C."/>
        </authorList>
    </citation>
    <scope>NUCLEOTIDE SEQUENCE [LARGE SCALE GENOMIC DNA]</scope>
    <source>
        <strain evidence="2">OB123</strain>
        <tissue evidence="2">Whole animal</tissue>
    </source>
</reference>
<evidence type="ECO:0000256" key="1">
    <source>
        <dbReference type="SAM" id="Phobius"/>
    </source>
</evidence>
<accession>A0A0T6ATJ7</accession>
<evidence type="ECO:0000313" key="3">
    <source>
        <dbReference type="Proteomes" id="UP000051574"/>
    </source>
</evidence>
<organism evidence="2 3">
    <name type="scientific">Oryctes borbonicus</name>
    <dbReference type="NCBI Taxonomy" id="1629725"/>
    <lineage>
        <taxon>Eukaryota</taxon>
        <taxon>Metazoa</taxon>
        <taxon>Ecdysozoa</taxon>
        <taxon>Arthropoda</taxon>
        <taxon>Hexapoda</taxon>
        <taxon>Insecta</taxon>
        <taxon>Pterygota</taxon>
        <taxon>Neoptera</taxon>
        <taxon>Endopterygota</taxon>
        <taxon>Coleoptera</taxon>
        <taxon>Polyphaga</taxon>
        <taxon>Scarabaeiformia</taxon>
        <taxon>Scarabaeidae</taxon>
        <taxon>Dynastinae</taxon>
        <taxon>Oryctes</taxon>
    </lineage>
</organism>
<name>A0A0T6ATJ7_9SCAR</name>
<dbReference type="EMBL" id="LJIG01022850">
    <property type="protein sequence ID" value="KRT78393.1"/>
    <property type="molecule type" value="Genomic_DNA"/>
</dbReference>
<dbReference type="Proteomes" id="UP000051574">
    <property type="component" value="Unassembled WGS sequence"/>
</dbReference>
<comment type="caution">
    <text evidence="2">The sequence shown here is derived from an EMBL/GenBank/DDBJ whole genome shotgun (WGS) entry which is preliminary data.</text>
</comment>
<gene>
    <name evidence="2" type="ORF">AMK59_8488</name>
</gene>
<feature type="transmembrane region" description="Helical" evidence="1">
    <location>
        <begin position="30"/>
        <end position="56"/>
    </location>
</feature>
<keyword evidence="1" id="KW-1133">Transmembrane helix</keyword>
<dbReference type="OrthoDB" id="1029639at2759"/>
<keyword evidence="1" id="KW-0472">Membrane</keyword>
<dbReference type="AlphaFoldDB" id="A0A0T6ATJ7"/>
<evidence type="ECO:0000313" key="2">
    <source>
        <dbReference type="EMBL" id="KRT78393.1"/>
    </source>
</evidence>
<keyword evidence="3" id="KW-1185">Reference proteome</keyword>
<keyword evidence="1" id="KW-0812">Transmembrane</keyword>
<sequence length="104" mass="11732">MPENEELTERKIAGMSLNGMLYSVIKKVSIVGIIYLAGYMHCSIAWFVTPIVLLAIREQLREGSERRRNIAKATSLTNEKDVLLARIQDLPAWVRSVGNKNPFS</sequence>
<protein>
    <submittedName>
        <fullName evidence="2">Uncharacterized protein</fullName>
    </submittedName>
</protein>
<proteinExistence type="predicted"/>